<evidence type="ECO:0000256" key="2">
    <source>
        <dbReference type="ARBA" id="ARBA00022723"/>
    </source>
</evidence>
<evidence type="ECO:0000256" key="3">
    <source>
        <dbReference type="ARBA" id="ARBA00022801"/>
    </source>
</evidence>
<dbReference type="CDD" id="cd00143">
    <property type="entry name" value="PP2Cc"/>
    <property type="match status" value="1"/>
</dbReference>
<accession>A0A7S2WUD6</accession>
<dbReference type="Pfam" id="PF00481">
    <property type="entry name" value="PP2C"/>
    <property type="match status" value="1"/>
</dbReference>
<keyword evidence="4 5" id="KW-0904">Protein phosphatase</keyword>
<gene>
    <name evidence="7" type="ORF">RMAR1173_LOCUS19263</name>
</gene>
<dbReference type="InterPro" id="IPR001932">
    <property type="entry name" value="PPM-type_phosphatase-like_dom"/>
</dbReference>
<protein>
    <recommendedName>
        <fullName evidence="6">PPM-type phosphatase domain-containing protein</fullName>
    </recommendedName>
</protein>
<dbReference type="FunFam" id="3.60.40.10:FF:000075">
    <property type="entry name" value="Protein phosphatase 2C, putative"/>
    <property type="match status" value="1"/>
</dbReference>
<dbReference type="GO" id="GO:0046872">
    <property type="term" value="F:metal ion binding"/>
    <property type="evidence" value="ECO:0007669"/>
    <property type="project" value="UniProtKB-KW"/>
</dbReference>
<dbReference type="InterPro" id="IPR036457">
    <property type="entry name" value="PPM-type-like_dom_sf"/>
</dbReference>
<dbReference type="SUPFAM" id="SSF81606">
    <property type="entry name" value="PP2C-like"/>
    <property type="match status" value="1"/>
</dbReference>
<reference evidence="7" key="1">
    <citation type="submission" date="2021-01" db="EMBL/GenBank/DDBJ databases">
        <authorList>
            <person name="Corre E."/>
            <person name="Pelletier E."/>
            <person name="Niang G."/>
            <person name="Scheremetjew M."/>
            <person name="Finn R."/>
            <person name="Kale V."/>
            <person name="Holt S."/>
            <person name="Cochrane G."/>
            <person name="Meng A."/>
            <person name="Brown T."/>
            <person name="Cohen L."/>
        </authorList>
    </citation>
    <scope>NUCLEOTIDE SEQUENCE</scope>
    <source>
        <strain evidence="7">CCMP1243</strain>
    </source>
</reference>
<dbReference type="SMART" id="SM00331">
    <property type="entry name" value="PP2C_SIG"/>
    <property type="match status" value="1"/>
</dbReference>
<keyword evidence="3 5" id="KW-0378">Hydrolase</keyword>
<comment type="subcellular location">
    <subcellularLocation>
        <location evidence="1">Membrane</location>
        <topology evidence="1">Peripheral membrane protein</topology>
    </subcellularLocation>
</comment>
<dbReference type="SMART" id="SM00332">
    <property type="entry name" value="PP2Cc"/>
    <property type="match status" value="1"/>
</dbReference>
<feature type="domain" description="PPM-type phosphatase" evidence="6">
    <location>
        <begin position="24"/>
        <end position="292"/>
    </location>
</feature>
<keyword evidence="2" id="KW-0479">Metal-binding</keyword>
<evidence type="ECO:0000256" key="5">
    <source>
        <dbReference type="RuleBase" id="RU003465"/>
    </source>
</evidence>
<dbReference type="GO" id="GO:0016020">
    <property type="term" value="C:membrane"/>
    <property type="evidence" value="ECO:0007669"/>
    <property type="project" value="UniProtKB-SubCell"/>
</dbReference>
<dbReference type="InterPro" id="IPR015655">
    <property type="entry name" value="PP2C"/>
</dbReference>
<dbReference type="EMBL" id="HBHJ01029088">
    <property type="protein sequence ID" value="CAD9708272.1"/>
    <property type="molecule type" value="Transcribed_RNA"/>
</dbReference>
<comment type="similarity">
    <text evidence="5">Belongs to the PP2C family.</text>
</comment>
<proteinExistence type="inferred from homology"/>
<name>A0A7S2WUD6_9STRA</name>
<organism evidence="7">
    <name type="scientific">Rhizochromulina marina</name>
    <dbReference type="NCBI Taxonomy" id="1034831"/>
    <lineage>
        <taxon>Eukaryota</taxon>
        <taxon>Sar</taxon>
        <taxon>Stramenopiles</taxon>
        <taxon>Ochrophyta</taxon>
        <taxon>Dictyochophyceae</taxon>
        <taxon>Rhizochromulinales</taxon>
        <taxon>Rhizochromulina</taxon>
    </lineage>
</organism>
<evidence type="ECO:0000256" key="1">
    <source>
        <dbReference type="ARBA" id="ARBA00004170"/>
    </source>
</evidence>
<sequence>MGSLLDKPNTEYIHADEGAANGLKYGVSSMQGWRMEMEDAHTIEPDVVGLPGHSLFAVFDGHGGHNAAVFASEHLLPCLTKLDKFKAYVADQTNLELLKQAMQEAFLEVDKDMRVDFQPRSTERSGCTAIAVMVTPTHLVCANAGDSRGLLSRSGKNVELSFDHKPWKDEERERIESAGGCVSMKRVDGELAVSRALGDFQYKSEELDPKMTKVTAYPDVIAHERVPGEDQFVVLACDGIWDVMENPDVIASVDTYMTKLGEANPRLMAEEMMCECLAKQSRDNMSVVVVLFEAGQAMVAGAGDGIEGLRTQREQALEEGRKAEADAGNGAN</sequence>
<dbReference type="GO" id="GO:0004722">
    <property type="term" value="F:protein serine/threonine phosphatase activity"/>
    <property type="evidence" value="ECO:0007669"/>
    <property type="project" value="InterPro"/>
</dbReference>
<dbReference type="InterPro" id="IPR000222">
    <property type="entry name" value="PP2C_BS"/>
</dbReference>
<evidence type="ECO:0000259" key="6">
    <source>
        <dbReference type="PROSITE" id="PS51746"/>
    </source>
</evidence>
<dbReference type="PROSITE" id="PS51746">
    <property type="entry name" value="PPM_2"/>
    <property type="match status" value="1"/>
</dbReference>
<dbReference type="Gene3D" id="3.60.40.10">
    <property type="entry name" value="PPM-type phosphatase domain"/>
    <property type="match status" value="1"/>
</dbReference>
<evidence type="ECO:0000313" key="7">
    <source>
        <dbReference type="EMBL" id="CAD9708272.1"/>
    </source>
</evidence>
<dbReference type="AlphaFoldDB" id="A0A7S2WUD6"/>
<evidence type="ECO:0000256" key="4">
    <source>
        <dbReference type="ARBA" id="ARBA00022912"/>
    </source>
</evidence>
<dbReference type="PANTHER" id="PTHR47992">
    <property type="entry name" value="PROTEIN PHOSPHATASE"/>
    <property type="match status" value="1"/>
</dbReference>
<dbReference type="PROSITE" id="PS01032">
    <property type="entry name" value="PPM_1"/>
    <property type="match status" value="1"/>
</dbReference>